<accession>K9P9H2</accession>
<dbReference type="AlphaFoldDB" id="K9P9H2"/>
<dbReference type="EMBL" id="CP003495">
    <property type="protein sequence ID" value="AFY29775.1"/>
    <property type="molecule type" value="Genomic_DNA"/>
</dbReference>
<name>K9P9H2_CYAGP</name>
<evidence type="ECO:0000313" key="2">
    <source>
        <dbReference type="Proteomes" id="UP000010388"/>
    </source>
</evidence>
<gene>
    <name evidence="1" type="ordered locus">Cyagr_2683</name>
</gene>
<evidence type="ECO:0000313" key="1">
    <source>
        <dbReference type="EMBL" id="AFY29775.1"/>
    </source>
</evidence>
<sequence>MLGIGVMQQDESAQSGRIEIETIRSEALRKVGRNVVNFARLESGLKILLSLCISGSPKDLKRKKRRRIRENHRKTLGNLTMQIVSSLEKGHDNLEDIPENLDDIHISLSFSVGDDKGSRKFRESLLELVKDRNNLIHHRLAELDSTSVDSYRMLIEYLDEQQKRIIEKLDSIGILLDLLDRARNVIVSDPQGQLSKFLLTCDSCEAQQQDPPDPPPMSQ</sequence>
<proteinExistence type="predicted"/>
<protein>
    <submittedName>
        <fullName evidence="1">Uncharacterized protein</fullName>
    </submittedName>
</protein>
<dbReference type="Proteomes" id="UP000010388">
    <property type="component" value="Chromosome"/>
</dbReference>
<organism evidence="1 2">
    <name type="scientific">Cyanobium gracile (strain ATCC 27147 / PCC 6307)</name>
    <dbReference type="NCBI Taxonomy" id="292564"/>
    <lineage>
        <taxon>Bacteria</taxon>
        <taxon>Bacillati</taxon>
        <taxon>Cyanobacteriota</taxon>
        <taxon>Cyanophyceae</taxon>
        <taxon>Synechococcales</taxon>
        <taxon>Prochlorococcaceae</taxon>
        <taxon>Cyanobium</taxon>
    </lineage>
</organism>
<dbReference type="KEGG" id="cgc:Cyagr_2683"/>
<dbReference type="HOGENOM" id="CLU_1259688_0_0_3"/>
<reference evidence="2" key="1">
    <citation type="journal article" date="2013" name="Proc. Natl. Acad. Sci. U.S.A.">
        <title>Improving the coverage of the cyanobacterial phylum using diversity-driven genome sequencing.</title>
        <authorList>
            <person name="Shih P.M."/>
            <person name="Wu D."/>
            <person name="Latifi A."/>
            <person name="Axen S.D."/>
            <person name="Fewer D.P."/>
            <person name="Talla E."/>
            <person name="Calteau A."/>
            <person name="Cai F."/>
            <person name="Tandeau de Marsac N."/>
            <person name="Rippka R."/>
            <person name="Herdman M."/>
            <person name="Sivonen K."/>
            <person name="Coursin T."/>
            <person name="Laurent T."/>
            <person name="Goodwin L."/>
            <person name="Nolan M."/>
            <person name="Davenport K.W."/>
            <person name="Han C.S."/>
            <person name="Rubin E.M."/>
            <person name="Eisen J.A."/>
            <person name="Woyke T."/>
            <person name="Gugger M."/>
            <person name="Kerfeld C.A."/>
        </authorList>
    </citation>
    <scope>NUCLEOTIDE SEQUENCE [LARGE SCALE GENOMIC DNA]</scope>
    <source>
        <strain evidence="2">ATCC 27147 / PCC 6307</strain>
    </source>
</reference>
<dbReference type="eggNOG" id="ENOG503387Y">
    <property type="taxonomic scope" value="Bacteria"/>
</dbReference>